<feature type="region of interest" description="Disordered" evidence="15">
    <location>
        <begin position="706"/>
        <end position="802"/>
    </location>
</feature>
<dbReference type="InterPro" id="IPR000014">
    <property type="entry name" value="PAS"/>
</dbReference>
<dbReference type="InterPro" id="IPR036638">
    <property type="entry name" value="HLH_DNA-bd_sf"/>
</dbReference>
<name>A0A9B0TBN7_CHRAS</name>
<comment type="similarity">
    <text evidence="2 14">Belongs to the SRC/p160 nuclear receptor coactivator family.</text>
</comment>
<feature type="compositionally biased region" description="Low complexity" evidence="15">
    <location>
        <begin position="505"/>
        <end position="520"/>
    </location>
</feature>
<dbReference type="OrthoDB" id="10035882at2759"/>
<dbReference type="GO" id="GO:0005737">
    <property type="term" value="C:cytoplasm"/>
    <property type="evidence" value="ECO:0007669"/>
    <property type="project" value="UniProtKB-SubCell"/>
</dbReference>
<dbReference type="SMART" id="SM01151">
    <property type="entry name" value="DUF1518"/>
    <property type="match status" value="1"/>
</dbReference>
<sequence length="1407" mass="152821">MSGLGDNSLDPLATDSRKRKLPCDNPGQGHTCSGEKWRREQESKYIEELAELISANLSDIDNFNVKPDKCAILKETVRQIRQIKEQGKAISSDDDVQKADVSSTGQGVIDKDSLGPLLLQALDGFLFVVNRDGNIVFVSENVTQYLQYKQEDLVNTSVYSILHEEDRKDFLKNLPKSTVNGVTWTNETQRQKSHTFNCRMLMKAPHDSLEDVSTSPELRQRYETMQCFALSQPRAMMEEGEDLQSCMICVARRITTGERVFPSNPESFITRHDLSGKVVNIDTNSLRSSMRPGFEDIIRRCIQRFFSLHDGQAWSQKRHYQEAYIHGHAETPVYRFSLADGTLVTAQTKSKLFRNPVTNDRHGFVSTHFLQREQNGYRPNPNSHGQGTRPPLTGCNSSVGGMSMSPNQGLQMLSGRTYGLAEPSTSGQLSGARYGGASNIASMNPGPSMQSPPSYQNNNYGLSMSSPPHGSPGLGSNQQNIMISPRNRGSPKMASHQFSPVAGVHSPMGSSGHAGSHSFSSSSLSALQAISEGVGTSLLSTLSSPGPKLDNSPNMNITQPSKVNSQDSKSPLGLYCDPNPVESSVCPSNSRDHLNDKESKESSVEGSDTQRGGPLESKGHKKLLQLLTYSSDDRGHSSLTSSPLDPSCKDSALSVTSPSGVSSSTSGGVSSTSNVHGSLLQKKHRILHKLLQNGNSPAEVAKITAEATGRDTNSTAPCGDGNVKQEQLSPKKKENNALLRYLLDRDDPSDPLSKELQPKAEGIDNKTSQCGSSTIPNSSQEKDSKIKAETNEEGPGDLDNLDAILGDLTSSDFYSNSVSSNGSNLGTKQQIFQGTNSLGLRSPQSVQAIRPPYNRAMSLDSPVSVGSSPPVKNANAFPMLPKQPMLGGNPRMMDSQETYGSNIGGPTRNVTVNQTASSGDWGVPNSKAGRTEPLNSNSMGRPGAEYSTSLPRPVVAGSMPTLPIRSNSMPGTRPMLQQQQQQQQQQQMLQMRPGEITMGMGVNPYNQAAPSNQPGSWPDGMVSMEQGPNGAQNRSLLRNSLDDLLGPPSNLEGQSDERALLDQLHTLLSNTDATGLEEIDRALGIPELVNQGQTLEPKQEPFQGQETAVMMDQKTALYGQTYPAQGPPMQGGFNLQGQSASFTSMMNQMSQQGNFPLQGIHPRANMMRPRTNTPKQLRMQLQQRLQGQQFLNQSRQALEMKMENPTGGGPAVMRPMMQPQVSAQQGFLNAQMVAQRSRELLSHHFRQQRMAMMLQPQQPQAFSPPPNVTATPSMEGVLAGPVMPQAPPQQFPYPPSYGMGQQPDPAFGRVSSPPNAMMSSRVGPSQNPMMQHPQTAPMYQSSEMKGWPSGNLARNSSFPQQQFAHQGNPGAYGMVHMNGSAGHMGQMNMNSMPMSGMPMGPEQQKYC</sequence>
<proteinExistence type="inferred from homology"/>
<feature type="compositionally biased region" description="Polar residues" evidence="15">
    <location>
        <begin position="394"/>
        <end position="411"/>
    </location>
</feature>
<dbReference type="InterPro" id="IPR013767">
    <property type="entry name" value="PAS_fold"/>
</dbReference>
<keyword evidence="12" id="KW-0012">Acyltransferase</keyword>
<evidence type="ECO:0000313" key="18">
    <source>
        <dbReference type="Proteomes" id="UP000504623"/>
    </source>
</evidence>
<accession>A0A9B0TBN7</accession>
<dbReference type="InterPro" id="IPR010011">
    <property type="entry name" value="NCO_DUF1518"/>
</dbReference>
<evidence type="ECO:0000256" key="12">
    <source>
        <dbReference type="ARBA" id="ARBA00023315"/>
    </source>
</evidence>
<evidence type="ECO:0000256" key="15">
    <source>
        <dbReference type="SAM" id="MobiDB-lite"/>
    </source>
</evidence>
<keyword evidence="7" id="KW-0007">Acetylation</keyword>
<feature type="region of interest" description="Disordered" evidence="15">
    <location>
        <begin position="632"/>
        <end position="677"/>
    </location>
</feature>
<dbReference type="InterPro" id="IPR014935">
    <property type="entry name" value="SRC/p160_LXXLL"/>
</dbReference>
<dbReference type="SUPFAM" id="SSF47459">
    <property type="entry name" value="HLH, helix-loop-helix DNA-binding domain"/>
    <property type="match status" value="1"/>
</dbReference>
<feature type="compositionally biased region" description="Basic and acidic residues" evidence="15">
    <location>
        <begin position="590"/>
        <end position="603"/>
    </location>
</feature>
<dbReference type="PANTHER" id="PTHR10684">
    <property type="entry name" value="NUCLEAR RECEPTOR COACTIVATOR"/>
    <property type="match status" value="1"/>
</dbReference>
<dbReference type="CDD" id="cd00130">
    <property type="entry name" value="PAS"/>
    <property type="match status" value="1"/>
</dbReference>
<protein>
    <recommendedName>
        <fullName evidence="14">Nuclear receptor coactivator</fullName>
    </recommendedName>
</protein>
<comment type="subcellular location">
    <subcellularLocation>
        <location evidence="1">Cytoplasm</location>
    </subcellularLocation>
    <subcellularLocation>
        <location evidence="14">Nucleus</location>
    </subcellularLocation>
</comment>
<evidence type="ECO:0000256" key="3">
    <source>
        <dbReference type="ARBA" id="ARBA00022490"/>
    </source>
</evidence>
<dbReference type="Pfam" id="PF23172">
    <property type="entry name" value="bHLH_NCOA"/>
    <property type="match status" value="1"/>
</dbReference>
<feature type="compositionally biased region" description="Polar residues" evidence="15">
    <location>
        <begin position="439"/>
        <end position="460"/>
    </location>
</feature>
<dbReference type="GO" id="GO:0005634">
    <property type="term" value="C:nucleus"/>
    <property type="evidence" value="ECO:0007669"/>
    <property type="project" value="UniProtKB-SubCell"/>
</dbReference>
<evidence type="ECO:0000313" key="19">
    <source>
        <dbReference type="RefSeq" id="XP_006839392.1"/>
    </source>
</evidence>
<dbReference type="CTD" id="8202"/>
<dbReference type="GO" id="GO:0016922">
    <property type="term" value="F:nuclear receptor binding"/>
    <property type="evidence" value="ECO:0007669"/>
    <property type="project" value="UniProtKB-UniRule"/>
</dbReference>
<dbReference type="Gene3D" id="6.10.140.410">
    <property type="match status" value="1"/>
</dbReference>
<dbReference type="InterPro" id="IPR011598">
    <property type="entry name" value="bHLH_dom"/>
</dbReference>
<dbReference type="FunFam" id="3.30.450.20:FF:000008">
    <property type="entry name" value="Nuclear receptor coactivator"/>
    <property type="match status" value="1"/>
</dbReference>
<feature type="region of interest" description="Disordered" evidence="15">
    <location>
        <begin position="901"/>
        <end position="954"/>
    </location>
</feature>
<organism evidence="18 19">
    <name type="scientific">Chrysochloris asiatica</name>
    <name type="common">Cape golden mole</name>
    <dbReference type="NCBI Taxonomy" id="185453"/>
    <lineage>
        <taxon>Eukaryota</taxon>
        <taxon>Metazoa</taxon>
        <taxon>Chordata</taxon>
        <taxon>Craniata</taxon>
        <taxon>Vertebrata</taxon>
        <taxon>Euteleostomi</taxon>
        <taxon>Mammalia</taxon>
        <taxon>Eutheria</taxon>
        <taxon>Afrotheria</taxon>
        <taxon>Chrysochloridae</taxon>
        <taxon>Chrysochlorinae</taxon>
        <taxon>Chrysochloris</taxon>
    </lineage>
</organism>
<dbReference type="Pfam" id="PF16279">
    <property type="entry name" value="DUF4927"/>
    <property type="match status" value="1"/>
</dbReference>
<feature type="compositionally biased region" description="Polar residues" evidence="15">
    <location>
        <begin position="908"/>
        <end position="918"/>
    </location>
</feature>
<feature type="compositionally biased region" description="Polar residues" evidence="15">
    <location>
        <begin position="551"/>
        <end position="569"/>
    </location>
</feature>
<feature type="compositionally biased region" description="Polar residues" evidence="15">
    <location>
        <begin position="765"/>
        <end position="779"/>
    </location>
</feature>
<dbReference type="InterPro" id="IPR017426">
    <property type="entry name" value="Nuclear_rcpt_coactivator"/>
</dbReference>
<dbReference type="Pfam" id="PF08832">
    <property type="entry name" value="SRC-1"/>
    <property type="match status" value="1"/>
</dbReference>
<reference evidence="19" key="1">
    <citation type="submission" date="2025-08" db="UniProtKB">
        <authorList>
            <consortium name="RefSeq"/>
        </authorList>
    </citation>
    <scope>IDENTIFICATION</scope>
    <source>
        <tissue evidence="19">Spleen</tissue>
    </source>
</reference>
<dbReference type="InterPro" id="IPR009110">
    <property type="entry name" value="Nuc_rcpt_coact"/>
</dbReference>
<dbReference type="InterPro" id="IPR037077">
    <property type="entry name" value="Nuc_rcpt_coact_Ncoa_int_sf"/>
</dbReference>
<dbReference type="InterPro" id="IPR014920">
    <property type="entry name" value="Nuc_rcpt_coact_Ncoa-typ"/>
</dbReference>
<keyword evidence="10 14" id="KW-0804">Transcription</keyword>
<dbReference type="SUPFAM" id="SSF55785">
    <property type="entry name" value="PYP-like sensor domain (PAS domain)"/>
    <property type="match status" value="2"/>
</dbReference>
<evidence type="ECO:0000256" key="4">
    <source>
        <dbReference type="ARBA" id="ARBA00022553"/>
    </source>
</evidence>
<evidence type="ECO:0000256" key="11">
    <source>
        <dbReference type="ARBA" id="ARBA00023242"/>
    </source>
</evidence>
<feature type="compositionally biased region" description="Basic and acidic residues" evidence="15">
    <location>
        <begin position="742"/>
        <end position="764"/>
    </location>
</feature>
<evidence type="ECO:0000259" key="16">
    <source>
        <dbReference type="PROSITE" id="PS50112"/>
    </source>
</evidence>
<keyword evidence="18" id="KW-1185">Reference proteome</keyword>
<dbReference type="Pfam" id="PF16665">
    <property type="entry name" value="NCOA_u2"/>
    <property type="match status" value="1"/>
</dbReference>
<dbReference type="FunFam" id="3.30.450.20:FF:000027">
    <property type="entry name" value="Nuclear receptor coactivator 3"/>
    <property type="match status" value="1"/>
</dbReference>
<feature type="compositionally biased region" description="Low complexity" evidence="15">
    <location>
        <begin position="654"/>
        <end position="673"/>
    </location>
</feature>
<feature type="domain" description="BHLH" evidence="17">
    <location>
        <begin position="26"/>
        <end position="83"/>
    </location>
</feature>
<dbReference type="PANTHER" id="PTHR10684:SF3">
    <property type="entry name" value="NUCLEAR RECEPTOR COACTIVATOR 3"/>
    <property type="match status" value="1"/>
</dbReference>
<evidence type="ECO:0000256" key="14">
    <source>
        <dbReference type="PIRNR" id="PIRNR038181"/>
    </source>
</evidence>
<keyword evidence="19" id="KW-0675">Receptor</keyword>
<dbReference type="GO" id="GO:0045944">
    <property type="term" value="P:positive regulation of transcription by RNA polymerase II"/>
    <property type="evidence" value="ECO:0007669"/>
    <property type="project" value="TreeGrafter"/>
</dbReference>
<dbReference type="Pfam" id="PF14598">
    <property type="entry name" value="PAS_11"/>
    <property type="match status" value="1"/>
</dbReference>
<feature type="region of interest" description="Disordered" evidence="15">
    <location>
        <begin position="374"/>
        <end position="520"/>
    </location>
</feature>
<dbReference type="InterPro" id="IPR032565">
    <property type="entry name" value="NCOA2/3_DUF4927"/>
</dbReference>
<keyword evidence="4" id="KW-0597">Phosphoprotein</keyword>
<dbReference type="FunFam" id="4.10.280.10:FF:000008">
    <property type="entry name" value="Nuclear receptor coactivator"/>
    <property type="match status" value="1"/>
</dbReference>
<keyword evidence="3" id="KW-0963">Cytoplasm</keyword>
<dbReference type="RefSeq" id="XP_006839392.1">
    <property type="nucleotide sequence ID" value="XM_006839329.1"/>
</dbReference>
<feature type="domain" description="PAS" evidence="16">
    <location>
        <begin position="118"/>
        <end position="181"/>
    </location>
</feature>
<keyword evidence="11 14" id="KW-0539">Nucleus</keyword>
<evidence type="ECO:0000256" key="7">
    <source>
        <dbReference type="ARBA" id="ARBA00022990"/>
    </source>
</evidence>
<evidence type="ECO:0000256" key="5">
    <source>
        <dbReference type="ARBA" id="ARBA00022679"/>
    </source>
</evidence>
<evidence type="ECO:0000256" key="2">
    <source>
        <dbReference type="ARBA" id="ARBA00009933"/>
    </source>
</evidence>
<comment type="catalytic activity">
    <reaction evidence="13">
        <text>L-lysyl-[protein] + acetyl-CoA = N(6)-acetyl-L-lysyl-[protein] + CoA + H(+)</text>
        <dbReference type="Rhea" id="RHEA:45948"/>
        <dbReference type="Rhea" id="RHEA-COMP:9752"/>
        <dbReference type="Rhea" id="RHEA-COMP:10731"/>
        <dbReference type="ChEBI" id="CHEBI:15378"/>
        <dbReference type="ChEBI" id="CHEBI:29969"/>
        <dbReference type="ChEBI" id="CHEBI:57287"/>
        <dbReference type="ChEBI" id="CHEBI:57288"/>
        <dbReference type="ChEBI" id="CHEBI:61930"/>
        <dbReference type="EC" id="2.3.1.48"/>
    </reaction>
</comment>
<dbReference type="GO" id="GO:0003713">
    <property type="term" value="F:transcription coactivator activity"/>
    <property type="evidence" value="ECO:0007669"/>
    <property type="project" value="InterPro"/>
</dbReference>
<dbReference type="SUPFAM" id="SSF69125">
    <property type="entry name" value="Nuclear receptor coactivator interlocking domain"/>
    <property type="match status" value="1"/>
</dbReference>
<evidence type="ECO:0000256" key="10">
    <source>
        <dbReference type="ARBA" id="ARBA00023163"/>
    </source>
</evidence>
<keyword evidence="5" id="KW-0808">Transferase</keyword>
<evidence type="ECO:0000256" key="6">
    <source>
        <dbReference type="ARBA" id="ARBA00022737"/>
    </source>
</evidence>
<keyword evidence="9 14" id="KW-0010">Activator</keyword>
<dbReference type="SMART" id="SM00353">
    <property type="entry name" value="HLH"/>
    <property type="match status" value="1"/>
</dbReference>
<dbReference type="GO" id="GO:0061733">
    <property type="term" value="F:protein-lysine-acetyltransferase activity"/>
    <property type="evidence" value="ECO:0007669"/>
    <property type="project" value="UniProtKB-EC"/>
</dbReference>
<keyword evidence="6" id="KW-0677">Repeat</keyword>
<evidence type="ECO:0000259" key="17">
    <source>
        <dbReference type="PROSITE" id="PS50888"/>
    </source>
</evidence>
<dbReference type="InterPro" id="IPR056193">
    <property type="entry name" value="bHLH_NCOA1-3"/>
</dbReference>
<dbReference type="InterPro" id="IPR035965">
    <property type="entry name" value="PAS-like_dom_sf"/>
</dbReference>
<dbReference type="Gene3D" id="3.30.450.20">
    <property type="entry name" value="PAS domain"/>
    <property type="match status" value="2"/>
</dbReference>
<feature type="region of interest" description="Disordered" evidence="15">
    <location>
        <begin position="538"/>
        <end position="620"/>
    </location>
</feature>
<dbReference type="Pfam" id="PF07469">
    <property type="entry name" value="DUF1518"/>
    <property type="match status" value="1"/>
</dbReference>
<dbReference type="Pfam" id="PF08815">
    <property type="entry name" value="Nuc_rec_co-act"/>
    <property type="match status" value="1"/>
</dbReference>
<dbReference type="GeneID" id="102839275"/>
<dbReference type="GO" id="GO:0046983">
    <property type="term" value="F:protein dimerization activity"/>
    <property type="evidence" value="ECO:0007669"/>
    <property type="project" value="InterPro"/>
</dbReference>
<evidence type="ECO:0000256" key="8">
    <source>
        <dbReference type="ARBA" id="ARBA00023015"/>
    </source>
</evidence>
<keyword evidence="8 14" id="KW-0805">Transcription regulation</keyword>
<dbReference type="Proteomes" id="UP000504623">
    <property type="component" value="Unplaced"/>
</dbReference>
<dbReference type="Pfam" id="PF00989">
    <property type="entry name" value="PAS"/>
    <property type="match status" value="1"/>
</dbReference>
<dbReference type="PIRSF" id="PIRSF038181">
    <property type="entry name" value="Nuclear_receptor_coactivator"/>
    <property type="match status" value="1"/>
</dbReference>
<feature type="compositionally biased region" description="Basic and acidic residues" evidence="15">
    <location>
        <begin position="780"/>
        <end position="790"/>
    </location>
</feature>
<gene>
    <name evidence="19" type="primary">NCOA3</name>
</gene>
<dbReference type="PROSITE" id="PS50888">
    <property type="entry name" value="BHLH"/>
    <property type="match status" value="1"/>
</dbReference>
<dbReference type="SMART" id="SM00091">
    <property type="entry name" value="PAS"/>
    <property type="match status" value="1"/>
</dbReference>
<feature type="compositionally biased region" description="Acidic residues" evidence="15">
    <location>
        <begin position="791"/>
        <end position="800"/>
    </location>
</feature>
<evidence type="ECO:0000256" key="9">
    <source>
        <dbReference type="ARBA" id="ARBA00023159"/>
    </source>
</evidence>
<dbReference type="PROSITE" id="PS50112">
    <property type="entry name" value="PAS"/>
    <property type="match status" value="1"/>
</dbReference>
<feature type="region of interest" description="Disordered" evidence="15">
    <location>
        <begin position="1"/>
        <end position="38"/>
    </location>
</feature>
<evidence type="ECO:0000256" key="1">
    <source>
        <dbReference type="ARBA" id="ARBA00004496"/>
    </source>
</evidence>
<dbReference type="GO" id="GO:0032870">
    <property type="term" value="P:cellular response to hormone stimulus"/>
    <property type="evidence" value="ECO:0007669"/>
    <property type="project" value="TreeGrafter"/>
</dbReference>
<dbReference type="Gene3D" id="4.10.280.10">
    <property type="entry name" value="Helix-loop-helix DNA-binding domain"/>
    <property type="match status" value="1"/>
</dbReference>
<evidence type="ECO:0000256" key="13">
    <source>
        <dbReference type="ARBA" id="ARBA00048017"/>
    </source>
</evidence>